<dbReference type="Gene3D" id="3.40.50.10440">
    <property type="entry name" value="Dihydroxyacetone kinase, domain 1"/>
    <property type="match status" value="1"/>
</dbReference>
<evidence type="ECO:0000256" key="1">
    <source>
        <dbReference type="NCBIfam" id="TIGR02362"/>
    </source>
</evidence>
<name>A0A0R1JIL3_9LACO</name>
<evidence type="ECO:0000313" key="3">
    <source>
        <dbReference type="EMBL" id="KRK71048.1"/>
    </source>
</evidence>
<feature type="domain" description="DhaK" evidence="2">
    <location>
        <begin position="6"/>
        <end position="327"/>
    </location>
</feature>
<dbReference type="InterPro" id="IPR050861">
    <property type="entry name" value="Dihydroxyacetone_Kinase"/>
</dbReference>
<dbReference type="PANTHER" id="PTHR28629:SF4">
    <property type="entry name" value="TRIOKINASE_FMN CYCLASE"/>
    <property type="match status" value="1"/>
</dbReference>
<dbReference type="PROSITE" id="PS51481">
    <property type="entry name" value="DHAK"/>
    <property type="match status" value="1"/>
</dbReference>
<dbReference type="GO" id="GO:0005829">
    <property type="term" value="C:cytosol"/>
    <property type="evidence" value="ECO:0007669"/>
    <property type="project" value="TreeGrafter"/>
</dbReference>
<organism evidence="3 4">
    <name type="scientific">Lacticaseibacillus nasuensis JCM 17158</name>
    <dbReference type="NCBI Taxonomy" id="1291734"/>
    <lineage>
        <taxon>Bacteria</taxon>
        <taxon>Bacillati</taxon>
        <taxon>Bacillota</taxon>
        <taxon>Bacilli</taxon>
        <taxon>Lactobacillales</taxon>
        <taxon>Lactobacillaceae</taxon>
        <taxon>Lacticaseibacillus</taxon>
    </lineage>
</organism>
<evidence type="ECO:0000313" key="4">
    <source>
        <dbReference type="Proteomes" id="UP000051804"/>
    </source>
</evidence>
<dbReference type="AlphaFoldDB" id="A0A0R1JIL3"/>
<dbReference type="InterPro" id="IPR012735">
    <property type="entry name" value="DhaK_1b"/>
</dbReference>
<comment type="caution">
    <text evidence="3">The sequence shown here is derived from an EMBL/GenBank/DDBJ whole genome shotgun (WGS) entry which is preliminary data.</text>
</comment>
<dbReference type="EMBL" id="AZDJ01000030">
    <property type="protein sequence ID" value="KRK71048.1"/>
    <property type="molecule type" value="Genomic_DNA"/>
</dbReference>
<dbReference type="PANTHER" id="PTHR28629">
    <property type="entry name" value="TRIOKINASE/FMN CYCLASE"/>
    <property type="match status" value="1"/>
</dbReference>
<dbReference type="STRING" id="1291734.FD02_GL000233"/>
<dbReference type="PATRIC" id="fig|1291734.4.peg.241"/>
<proteinExistence type="predicted"/>
<dbReference type="GO" id="GO:0004371">
    <property type="term" value="F:glycerone kinase activity"/>
    <property type="evidence" value="ECO:0007669"/>
    <property type="project" value="UniProtKB-UniRule"/>
</dbReference>
<dbReference type="GO" id="GO:0019563">
    <property type="term" value="P:glycerol catabolic process"/>
    <property type="evidence" value="ECO:0007669"/>
    <property type="project" value="TreeGrafter"/>
</dbReference>
<keyword evidence="4" id="KW-1185">Reference proteome</keyword>
<dbReference type="Pfam" id="PF02733">
    <property type="entry name" value="Dak1"/>
    <property type="match status" value="1"/>
</dbReference>
<gene>
    <name evidence="3" type="ORF">FD02_GL000233</name>
</gene>
<dbReference type="OrthoDB" id="9806345at2"/>
<dbReference type="InterPro" id="IPR004006">
    <property type="entry name" value="DhaK_dom"/>
</dbReference>
<dbReference type="RefSeq" id="WP_056951749.1">
    <property type="nucleotide sequence ID" value="NZ_AZDJ01000030.1"/>
</dbReference>
<dbReference type="Gene3D" id="3.30.1180.20">
    <property type="entry name" value="Dihydroxyacetone kinase, domain 2"/>
    <property type="match status" value="1"/>
</dbReference>
<dbReference type="Proteomes" id="UP000051804">
    <property type="component" value="Unassembled WGS sequence"/>
</dbReference>
<accession>A0A0R1JIL3</accession>
<dbReference type="FunFam" id="3.40.50.10440:FF:000001">
    <property type="entry name" value="Dihydroxyacetone kinase, DhaK subunit"/>
    <property type="match status" value="1"/>
</dbReference>
<protein>
    <recommendedName>
        <fullName evidence="1">DhaKLM operon coactivator DhaQ</fullName>
    </recommendedName>
</protein>
<sequence>MQLIDEPTRVLDDLAAGILWTYPQLARVPNTRGFYWPQHDEQLVPLIGGGGSGHDPAHWGYVGRGMLAAAVMGEMFVPPTADDIVAVTRVVAKQHRVFFIVKNFVADVTSFTVAKTRLEAAGYEVGMTIVADDISVEGPALATRKRGVAGTILVHKVLGAAAAAGASVPALTALAQQLAPCIKTIGFSLAGAVVPGQEAPSFTLPPHSVAYGVGIHGEPGYRTEPFQSAELLARELITKLRQAFRWQAGEQYAVLVNSLGGTTVMENLVFNRDVRELLALQPITVAFNHVGNFMSANGMHGLSLTLMRLADPAWLTALQAPVAVPAW</sequence>
<dbReference type="NCBIfam" id="TIGR02362">
    <property type="entry name" value="dhaK1b"/>
    <property type="match status" value="1"/>
</dbReference>
<dbReference type="SUPFAM" id="SSF82549">
    <property type="entry name" value="DAK1/DegV-like"/>
    <property type="match status" value="1"/>
</dbReference>
<reference evidence="3 4" key="1">
    <citation type="journal article" date="2015" name="Genome Announc.">
        <title>Expanding the biotechnology potential of lactobacilli through comparative genomics of 213 strains and associated genera.</title>
        <authorList>
            <person name="Sun Z."/>
            <person name="Harris H.M."/>
            <person name="McCann A."/>
            <person name="Guo C."/>
            <person name="Argimon S."/>
            <person name="Zhang W."/>
            <person name="Yang X."/>
            <person name="Jeffery I.B."/>
            <person name="Cooney J.C."/>
            <person name="Kagawa T.F."/>
            <person name="Liu W."/>
            <person name="Song Y."/>
            <person name="Salvetti E."/>
            <person name="Wrobel A."/>
            <person name="Rasinkangas P."/>
            <person name="Parkhill J."/>
            <person name="Rea M.C."/>
            <person name="O'Sullivan O."/>
            <person name="Ritari J."/>
            <person name="Douillard F.P."/>
            <person name="Paul Ross R."/>
            <person name="Yang R."/>
            <person name="Briner A.E."/>
            <person name="Felis G.E."/>
            <person name="de Vos W.M."/>
            <person name="Barrangou R."/>
            <person name="Klaenhammer T.R."/>
            <person name="Caufield P.W."/>
            <person name="Cui Y."/>
            <person name="Zhang H."/>
            <person name="O'Toole P.W."/>
        </authorList>
    </citation>
    <scope>NUCLEOTIDE SEQUENCE [LARGE SCALE GENOMIC DNA]</scope>
    <source>
        <strain evidence="3 4">JCM 17158</strain>
    </source>
</reference>
<evidence type="ECO:0000259" key="2">
    <source>
        <dbReference type="PROSITE" id="PS51481"/>
    </source>
</evidence>